<proteinExistence type="predicted"/>
<feature type="compositionally biased region" description="Basic and acidic residues" evidence="1">
    <location>
        <begin position="35"/>
        <end position="71"/>
    </location>
</feature>
<reference evidence="2" key="1">
    <citation type="submission" date="2022-07" db="EMBL/GenBank/DDBJ databases">
        <title>Parvularcula maris sp. nov., an algicidal bacterium isolated from seawater.</title>
        <authorList>
            <person name="Li F."/>
        </authorList>
    </citation>
    <scope>NUCLEOTIDE SEQUENCE</scope>
    <source>
        <strain evidence="2">BGMRC 0090</strain>
    </source>
</reference>
<dbReference type="RefSeq" id="WP_256619129.1">
    <property type="nucleotide sequence ID" value="NZ_JANIBC010000004.1"/>
</dbReference>
<evidence type="ECO:0000313" key="2">
    <source>
        <dbReference type="EMBL" id="MCQ8185259.1"/>
    </source>
</evidence>
<sequence length="71" mass="8150">MPIRGDKRETDRNEEAHKLPDGKTKSYGPYGQQRSPEEDGSEAKKLAGKPHEKDHAEKAREEKDPSYRRDS</sequence>
<name>A0A9X2L984_9PROT</name>
<dbReference type="EMBL" id="JANIBC010000004">
    <property type="protein sequence ID" value="MCQ8185259.1"/>
    <property type="molecule type" value="Genomic_DNA"/>
</dbReference>
<gene>
    <name evidence="2" type="ORF">NOG11_07620</name>
</gene>
<accession>A0A9X2L984</accession>
<dbReference type="AlphaFoldDB" id="A0A9X2L984"/>
<keyword evidence="3" id="KW-1185">Reference proteome</keyword>
<comment type="caution">
    <text evidence="2">The sequence shown here is derived from an EMBL/GenBank/DDBJ whole genome shotgun (WGS) entry which is preliminary data.</text>
</comment>
<evidence type="ECO:0000256" key="1">
    <source>
        <dbReference type="SAM" id="MobiDB-lite"/>
    </source>
</evidence>
<evidence type="ECO:0000313" key="3">
    <source>
        <dbReference type="Proteomes" id="UP001142610"/>
    </source>
</evidence>
<dbReference type="Proteomes" id="UP001142610">
    <property type="component" value="Unassembled WGS sequence"/>
</dbReference>
<organism evidence="2 3">
    <name type="scientific">Parvularcula maris</name>
    <dbReference type="NCBI Taxonomy" id="2965077"/>
    <lineage>
        <taxon>Bacteria</taxon>
        <taxon>Pseudomonadati</taxon>
        <taxon>Pseudomonadota</taxon>
        <taxon>Alphaproteobacteria</taxon>
        <taxon>Parvularculales</taxon>
        <taxon>Parvularculaceae</taxon>
        <taxon>Parvularcula</taxon>
    </lineage>
</organism>
<protein>
    <submittedName>
        <fullName evidence="2">Uncharacterized protein</fullName>
    </submittedName>
</protein>
<feature type="region of interest" description="Disordered" evidence="1">
    <location>
        <begin position="1"/>
        <end position="71"/>
    </location>
</feature>
<feature type="compositionally biased region" description="Basic and acidic residues" evidence="1">
    <location>
        <begin position="1"/>
        <end position="24"/>
    </location>
</feature>